<dbReference type="GeneID" id="66855733"/>
<evidence type="ECO:0000256" key="1">
    <source>
        <dbReference type="ARBA" id="ARBA00022612"/>
    </source>
</evidence>
<feature type="transmembrane region" description="Helical" evidence="2">
    <location>
        <begin position="572"/>
        <end position="592"/>
    </location>
</feature>
<feature type="domain" description="Phage tail tape measure protein" evidence="4">
    <location>
        <begin position="110"/>
        <end position="305"/>
    </location>
</feature>
<reference evidence="5 6" key="1">
    <citation type="submission" date="2022-03" db="EMBL/GenBank/DDBJ databases">
        <title>Complete genome of Streptomyces rimosus ssp. rimosus R7 (=ATCC 10970).</title>
        <authorList>
            <person name="Beganovic S."/>
            <person name="Ruckert C."/>
            <person name="Busche T."/>
            <person name="Kalinowski J."/>
            <person name="Wittmann C."/>
        </authorList>
    </citation>
    <scope>NUCLEOTIDE SEQUENCE [LARGE SCALE GENOMIC DNA]</scope>
    <source>
        <strain evidence="5 6">R7</strain>
    </source>
</reference>
<organism evidence="5 6">
    <name type="scientific">Streptomyces rimosus subsp. rimosus</name>
    <dbReference type="NCBI Taxonomy" id="132474"/>
    <lineage>
        <taxon>Bacteria</taxon>
        <taxon>Bacillati</taxon>
        <taxon>Actinomycetota</taxon>
        <taxon>Actinomycetes</taxon>
        <taxon>Kitasatosporales</taxon>
        <taxon>Streptomycetaceae</taxon>
        <taxon>Streptomyces</taxon>
    </lineage>
</organism>
<keyword evidence="2" id="KW-0812">Transmembrane</keyword>
<dbReference type="CDD" id="cd13402">
    <property type="entry name" value="LT_TF-like"/>
    <property type="match status" value="1"/>
</dbReference>
<dbReference type="PANTHER" id="PTHR37813:SF1">
    <property type="entry name" value="FELS-2 PROPHAGE PROTEIN"/>
    <property type="match status" value="1"/>
</dbReference>
<dbReference type="InterPro" id="IPR023346">
    <property type="entry name" value="Lysozyme-like_dom_sf"/>
</dbReference>
<protein>
    <submittedName>
        <fullName evidence="5">Phage-related minor tail protein</fullName>
    </submittedName>
</protein>
<feature type="transmembrane region" description="Helical" evidence="2">
    <location>
        <begin position="538"/>
        <end position="560"/>
    </location>
</feature>
<dbReference type="InterPro" id="IPR010090">
    <property type="entry name" value="Phage_tape_meas"/>
</dbReference>
<evidence type="ECO:0000313" key="6">
    <source>
        <dbReference type="Proteomes" id="UP000829494"/>
    </source>
</evidence>
<dbReference type="SUPFAM" id="SSF53955">
    <property type="entry name" value="Lysozyme-like"/>
    <property type="match status" value="1"/>
</dbReference>
<dbReference type="Pfam" id="PF01464">
    <property type="entry name" value="SLT"/>
    <property type="match status" value="1"/>
</dbReference>
<dbReference type="InterPro" id="IPR008258">
    <property type="entry name" value="Transglycosylase_SLT_dom_1"/>
</dbReference>
<evidence type="ECO:0000259" key="3">
    <source>
        <dbReference type="Pfam" id="PF01464"/>
    </source>
</evidence>
<keyword evidence="1" id="KW-1188">Viral release from host cell</keyword>
<evidence type="ECO:0000313" key="5">
    <source>
        <dbReference type="EMBL" id="UNZ05158.1"/>
    </source>
</evidence>
<dbReference type="Pfam" id="PF10145">
    <property type="entry name" value="PhageMin_Tail"/>
    <property type="match status" value="1"/>
</dbReference>
<proteinExistence type="predicted"/>
<keyword evidence="6" id="KW-1185">Reference proteome</keyword>
<dbReference type="PANTHER" id="PTHR37813">
    <property type="entry name" value="FELS-2 PROPHAGE PROTEIN"/>
    <property type="match status" value="1"/>
</dbReference>
<dbReference type="Gene3D" id="1.10.530.10">
    <property type="match status" value="1"/>
</dbReference>
<evidence type="ECO:0000256" key="2">
    <source>
        <dbReference type="SAM" id="Phobius"/>
    </source>
</evidence>
<dbReference type="RefSeq" id="WP_003979806.1">
    <property type="nucleotide sequence ID" value="NZ_CP043497.1"/>
</dbReference>
<evidence type="ECO:0000259" key="4">
    <source>
        <dbReference type="Pfam" id="PF10145"/>
    </source>
</evidence>
<sequence>MPSVGYATLQIIPSVRGIGDELRRQLVGPSADAGQEAGESAGGGLSDKLKKGAAAAGVAAGAILVKGLVDAIGQADVTSKLQAQLGTSNKVASAQGKLAGKLYSSGVTGSFEEAADAIRSVVSAGLAPPNATNAQLQSMATKASDVAGTFGEELGGVTNAVAQLMRTGLVKNANEAFDLITAGFQSGANKAEDLLDTINEYSTQFRRLGLDGPTAIGLLTQGLKAGARDADQVADGIGQFGERALAGGTAVDEAFESIGLSSSDMAAKIGKGGASAAGALQQTLDAMRGTKDEQVKLNAAAALFGDPGNVMGAALYALNPASAAAASGMNKTAGAAGRLGNTLRSGPAYELQVFARTLQQSLVDFLGGKVLPVLGQVGAWVNANVLPPLSGLASIVGAVLVPVLTGLWNVGTGVVGWLQSMGTWLIPIGIAVTGLTVAITAQRIAVALTTAVFSVYRAAILGWAAVQRGAIVVQAAFNAVMNANPIILIITAILALGAAVVVAYQKVGWFRTAVQTAWAGIQTAALWAWTNVLQPMFAAFRAGLAAIGAAASWLWTTILAPVFSFIGTAARILATIIAFVVAGPIILAVRAIGAIFSWLWVNVISPVVGWIGARVSWLNTNIIQPNILAIRLAVSAVGAGFSWLWRSIIQPVLGWIASKAIWLWTFGIKPSFGLLRQGLDAVGGAFSWLWRSIVQPVLGWIGDKAGWLWRNAIKPAFDLIGRGVAAVGRSFEDAKNFIGRAWGQLESIAKKPVRFIIGTVYNKGIVPTWNLIAGAFGAPEIKAMDIRGWARGGPVRGPGTERSDSVPAWLSNNEHVWTGKEVRGAGGHGAVMGLRRLASSGRLNLKGGLPAFKDGGGLFGWIGSAASTLKGWGSAAWDKVKSAASWLGETIEASARAGVKNIVDPLLAKLPGADTGFGKMIRRMPTKIVDAIFGYSKKADEKGAAVGAAAAGPGALGKWIAQAMRITHVPASWAGPLRTLIMRESGGNPKAINLWDSNAKAGYPSQGLMQTIPQTFAAYRLKSLPNDITHPIANIVAGIRYILSRYGSIFKVQQAVGSTPKGYASGGRPRAGELAWVGERGAELVRFGSGGATVYDHRTSMSMAAGLGARGFAKGTPAARARSEVGGDLAKFTKSLTGSAASIASATKELAKDLAAAGGAGKRLAANTNRTSASLQALAKQRDALSSTISKAKAAAADQSKVASDYLGLGQIGEVKTIGDVIGRLQERQAAVKSREQDFAALSKKGLSKSAITQLSALGLDSPLASILAGASKTDLALFDKLLAQSGGLATSYGNTVADAMYDSGKQASKGFLTGLLGQQKLLQSAMNTMGAALVRGIKSALKIKSPSRVMRDEVGAQVGAGLVAGMDGTTPAVAAAAARMADTAAGAGWRSPEVGSAAGSGSGLPREVVLSGPLYLEGGEFAGIVRGVVREEQDALVMQAGAGRRS</sequence>
<dbReference type="EMBL" id="CP094298">
    <property type="protein sequence ID" value="UNZ05158.1"/>
    <property type="molecule type" value="Genomic_DNA"/>
</dbReference>
<feature type="domain" description="Transglycosylase SLT" evidence="3">
    <location>
        <begin position="977"/>
        <end position="1056"/>
    </location>
</feature>
<keyword evidence="2" id="KW-1133">Transmembrane helix</keyword>
<feature type="transmembrane region" description="Helical" evidence="2">
    <location>
        <begin position="486"/>
        <end position="504"/>
    </location>
</feature>
<feature type="transmembrane region" description="Helical" evidence="2">
    <location>
        <begin position="414"/>
        <end position="437"/>
    </location>
</feature>
<feature type="transmembrane region" description="Helical" evidence="2">
    <location>
        <begin position="628"/>
        <end position="645"/>
    </location>
</feature>
<name>A0ABY3Z4X2_STRRM</name>
<feature type="transmembrane region" description="Helical" evidence="2">
    <location>
        <begin position="389"/>
        <end position="408"/>
    </location>
</feature>
<accession>A0ABY3Z4X2</accession>
<keyword evidence="2" id="KW-0472">Membrane</keyword>
<feature type="transmembrane region" description="Helical" evidence="2">
    <location>
        <begin position="516"/>
        <end position="532"/>
    </location>
</feature>
<dbReference type="Proteomes" id="UP000829494">
    <property type="component" value="Chromosome"/>
</dbReference>
<gene>
    <name evidence="5" type="ORF">SRIMR7_23660</name>
</gene>
<feature type="transmembrane region" description="Helical" evidence="2">
    <location>
        <begin position="598"/>
        <end position="616"/>
    </location>
</feature>